<accession>A0AAD2E2Q5</accession>
<evidence type="ECO:0000256" key="3">
    <source>
        <dbReference type="ARBA" id="ARBA00022692"/>
    </source>
</evidence>
<gene>
    <name evidence="11" type="ORF">FPE_LOCUS24202</name>
</gene>
<evidence type="ECO:0000256" key="6">
    <source>
        <dbReference type="ARBA" id="ARBA00022989"/>
    </source>
</evidence>
<feature type="domain" description="Protein kinase" evidence="10">
    <location>
        <begin position="291"/>
        <end position="451"/>
    </location>
</feature>
<sequence length="451" mass="49658">MGLGGTIAKEIGDLSSLRSLVISNNNFHCIVPDEMGNLSQLREIEMQYNELTGSIPSSFGFLKNLHKLNVYNNRLSGNIPNRIFNISSLIEIDFANNSLSESLPMDICYSLPKLEMLTISMNQISGNIPPSNIPNEIGNLSTLAVLHLGFNGLNGTYIYHLVSAIPKSMEKLKDLVHFNVSFNELSGEIPNGGPFNNLTADSFTGNSEVCGASQYKVPCCKSNTTPSSRTITALKFILPLIALVAYPSIIIICLMRRHTRNSFLPTRCSSSIAFNVKRIPYYEVLNATNKFGEENLIGSGSIGSVYKGIFSNGMIAAIKVFNLDLEGAKKSFDNECQILCNIHHRNLLLVISSCSNLDLKALVLEYMPNGNLNKWLSSSTYCLDIAQRLEITIDVACALEYLHHAYPSPIVHCDLKPSNILLDEDMVAHVGDFGISKLLKPSSSRKTRGFH</sequence>
<keyword evidence="7 9" id="KW-0472">Membrane</keyword>
<dbReference type="PROSITE" id="PS00108">
    <property type="entry name" value="PROTEIN_KINASE_ST"/>
    <property type="match status" value="1"/>
</dbReference>
<dbReference type="InterPro" id="IPR008271">
    <property type="entry name" value="Ser/Thr_kinase_AS"/>
</dbReference>
<dbReference type="Gene3D" id="3.80.10.10">
    <property type="entry name" value="Ribonuclease Inhibitor"/>
    <property type="match status" value="1"/>
</dbReference>
<keyword evidence="5" id="KW-0677">Repeat</keyword>
<proteinExistence type="predicted"/>
<evidence type="ECO:0000313" key="12">
    <source>
        <dbReference type="Proteomes" id="UP000834106"/>
    </source>
</evidence>
<comment type="subcellular location">
    <subcellularLocation>
        <location evidence="1">Membrane</location>
    </subcellularLocation>
</comment>
<dbReference type="Gene3D" id="3.30.200.20">
    <property type="entry name" value="Phosphorylase Kinase, domain 1"/>
    <property type="match status" value="1"/>
</dbReference>
<dbReference type="FunFam" id="3.80.10.10:FF:000041">
    <property type="entry name" value="LRR receptor-like serine/threonine-protein kinase ERECTA"/>
    <property type="match status" value="1"/>
</dbReference>
<evidence type="ECO:0000256" key="4">
    <source>
        <dbReference type="ARBA" id="ARBA00022729"/>
    </source>
</evidence>
<dbReference type="EMBL" id="OU503050">
    <property type="protein sequence ID" value="CAI9776772.1"/>
    <property type="molecule type" value="Genomic_DNA"/>
</dbReference>
<dbReference type="SUPFAM" id="SSF52058">
    <property type="entry name" value="L domain-like"/>
    <property type="match status" value="1"/>
</dbReference>
<dbReference type="SUPFAM" id="SSF56112">
    <property type="entry name" value="Protein kinase-like (PK-like)"/>
    <property type="match status" value="1"/>
</dbReference>
<name>A0AAD2E2Q5_9LAMI</name>
<keyword evidence="2" id="KW-0433">Leucine-rich repeat</keyword>
<evidence type="ECO:0000256" key="8">
    <source>
        <dbReference type="ARBA" id="ARBA00023180"/>
    </source>
</evidence>
<keyword evidence="12" id="KW-1185">Reference proteome</keyword>
<dbReference type="PANTHER" id="PTHR27008:SF497">
    <property type="entry name" value="OS11G0695000 PROTEIN"/>
    <property type="match status" value="1"/>
</dbReference>
<keyword evidence="8" id="KW-0325">Glycoprotein</keyword>
<evidence type="ECO:0000313" key="11">
    <source>
        <dbReference type="EMBL" id="CAI9776772.1"/>
    </source>
</evidence>
<keyword evidence="6 9" id="KW-1133">Transmembrane helix</keyword>
<dbReference type="GO" id="GO:0004672">
    <property type="term" value="F:protein kinase activity"/>
    <property type="evidence" value="ECO:0007669"/>
    <property type="project" value="InterPro"/>
</dbReference>
<dbReference type="Gene3D" id="1.10.510.10">
    <property type="entry name" value="Transferase(Phosphotransferase) domain 1"/>
    <property type="match status" value="1"/>
</dbReference>
<keyword evidence="4" id="KW-0732">Signal</keyword>
<protein>
    <recommendedName>
        <fullName evidence="10">Protein kinase domain-containing protein</fullName>
    </recommendedName>
</protein>
<reference evidence="11" key="1">
    <citation type="submission" date="2023-05" db="EMBL/GenBank/DDBJ databases">
        <authorList>
            <person name="Huff M."/>
        </authorList>
    </citation>
    <scope>NUCLEOTIDE SEQUENCE</scope>
</reference>
<dbReference type="SMART" id="SM00220">
    <property type="entry name" value="S_TKc"/>
    <property type="match status" value="1"/>
</dbReference>
<evidence type="ECO:0000259" key="10">
    <source>
        <dbReference type="PROSITE" id="PS50011"/>
    </source>
</evidence>
<evidence type="ECO:0000256" key="1">
    <source>
        <dbReference type="ARBA" id="ARBA00004370"/>
    </source>
</evidence>
<keyword evidence="3 9" id="KW-0812">Transmembrane</keyword>
<dbReference type="InterPro" id="IPR001611">
    <property type="entry name" value="Leu-rich_rpt"/>
</dbReference>
<evidence type="ECO:0000256" key="5">
    <source>
        <dbReference type="ARBA" id="ARBA00022737"/>
    </source>
</evidence>
<evidence type="ECO:0000256" key="2">
    <source>
        <dbReference type="ARBA" id="ARBA00022614"/>
    </source>
</evidence>
<dbReference type="InterPro" id="IPR051809">
    <property type="entry name" value="Plant_receptor-like_S/T_kinase"/>
</dbReference>
<dbReference type="GO" id="GO:0005524">
    <property type="term" value="F:ATP binding"/>
    <property type="evidence" value="ECO:0007669"/>
    <property type="project" value="InterPro"/>
</dbReference>
<dbReference type="PROSITE" id="PS50011">
    <property type="entry name" value="PROTEIN_KINASE_DOM"/>
    <property type="match status" value="1"/>
</dbReference>
<evidence type="ECO:0000256" key="7">
    <source>
        <dbReference type="ARBA" id="ARBA00023136"/>
    </source>
</evidence>
<dbReference type="Pfam" id="PF00560">
    <property type="entry name" value="LRR_1"/>
    <property type="match status" value="3"/>
</dbReference>
<dbReference type="InterPro" id="IPR011009">
    <property type="entry name" value="Kinase-like_dom_sf"/>
</dbReference>
<feature type="transmembrane region" description="Helical" evidence="9">
    <location>
        <begin position="236"/>
        <end position="255"/>
    </location>
</feature>
<dbReference type="AlphaFoldDB" id="A0AAD2E2Q5"/>
<organism evidence="11 12">
    <name type="scientific">Fraxinus pennsylvanica</name>
    <dbReference type="NCBI Taxonomy" id="56036"/>
    <lineage>
        <taxon>Eukaryota</taxon>
        <taxon>Viridiplantae</taxon>
        <taxon>Streptophyta</taxon>
        <taxon>Embryophyta</taxon>
        <taxon>Tracheophyta</taxon>
        <taxon>Spermatophyta</taxon>
        <taxon>Magnoliopsida</taxon>
        <taxon>eudicotyledons</taxon>
        <taxon>Gunneridae</taxon>
        <taxon>Pentapetalae</taxon>
        <taxon>asterids</taxon>
        <taxon>lamiids</taxon>
        <taxon>Lamiales</taxon>
        <taxon>Oleaceae</taxon>
        <taxon>Oleeae</taxon>
        <taxon>Fraxinus</taxon>
    </lineage>
</organism>
<dbReference type="InterPro" id="IPR032675">
    <property type="entry name" value="LRR_dom_sf"/>
</dbReference>
<dbReference type="GO" id="GO:0016020">
    <property type="term" value="C:membrane"/>
    <property type="evidence" value="ECO:0007669"/>
    <property type="project" value="UniProtKB-SubCell"/>
</dbReference>
<dbReference type="Pfam" id="PF00069">
    <property type="entry name" value="Pkinase"/>
    <property type="match status" value="1"/>
</dbReference>
<dbReference type="PANTHER" id="PTHR27008">
    <property type="entry name" value="OS04G0122200 PROTEIN"/>
    <property type="match status" value="1"/>
</dbReference>
<dbReference type="InterPro" id="IPR000719">
    <property type="entry name" value="Prot_kinase_dom"/>
</dbReference>
<dbReference type="Proteomes" id="UP000834106">
    <property type="component" value="Chromosome 15"/>
</dbReference>
<evidence type="ECO:0000256" key="9">
    <source>
        <dbReference type="SAM" id="Phobius"/>
    </source>
</evidence>